<dbReference type="PROSITE" id="PS50404">
    <property type="entry name" value="GST_NTER"/>
    <property type="match status" value="1"/>
</dbReference>
<gene>
    <name evidence="3" type="ORF">H1R20_g6175</name>
</gene>
<evidence type="ECO:0000313" key="4">
    <source>
        <dbReference type="Proteomes" id="UP001140091"/>
    </source>
</evidence>
<dbReference type="Gene3D" id="1.20.1050.10">
    <property type="match status" value="1"/>
</dbReference>
<feature type="compositionally biased region" description="Low complexity" evidence="1">
    <location>
        <begin position="83"/>
        <end position="96"/>
    </location>
</feature>
<dbReference type="SUPFAM" id="SSF52833">
    <property type="entry name" value="Thioredoxin-like"/>
    <property type="match status" value="1"/>
</dbReference>
<dbReference type="Pfam" id="PF22041">
    <property type="entry name" value="GST_C_7"/>
    <property type="match status" value="1"/>
</dbReference>
<proteinExistence type="predicted"/>
<sequence length="501" mass="56227">MPSSCETQPNTTSGCNSSTQTDSLVEFVEDELSNTTQVVELILWELRGSAILPEKDIDEKFKAAGVVSIDSEFSMPPSRNDCTRSTSGHNSSNTSTLGKWPREDSYSGNKRRRLESEDPLGHHLLETIAIARGDVRFWNCMFKTPTPSNDRNIDIRFTSLIDYDLATLMQLGKPPSAKGLKRAGTKPFIPLDLLSFTKRRETAIEPLHDLEAITWSMFWHLEPQRRWTAESMCWSQLAVNKFTLAGFKEGAPPESVIGNKAGQLWGPVLNIAKRLALNIKGIKHQTVWVEFPEIEKRFKELGIPPSEILPDGTPRYTVPAIHDPSTNTLISDSVKIVEYLDRTYPETPRVIAPGTTILNAALEWAFRTTIFTMYPLLAPNVVAHMKPAASQKYQARLESRVNMSLQEFKNDGALHEKLWKDAEDAFTAANSWFKTSDGKESLGPWIMGADVSFSDLIVGSGLAYIATCSGEGSEEWRKFGSWNNGRWKGFWEKVKPYAQVY</sequence>
<evidence type="ECO:0000313" key="3">
    <source>
        <dbReference type="EMBL" id="KAJ2930911.1"/>
    </source>
</evidence>
<comment type="caution">
    <text evidence="3">The sequence shown here is derived from an EMBL/GenBank/DDBJ whole genome shotgun (WGS) entry which is preliminary data.</text>
</comment>
<evidence type="ECO:0000256" key="1">
    <source>
        <dbReference type="SAM" id="MobiDB-lite"/>
    </source>
</evidence>
<protein>
    <recommendedName>
        <fullName evidence="2">GST N-terminal domain-containing protein</fullName>
    </recommendedName>
</protein>
<name>A0A9W8J808_9AGAR</name>
<organism evidence="3 4">
    <name type="scientific">Candolleomyces eurysporus</name>
    <dbReference type="NCBI Taxonomy" id="2828524"/>
    <lineage>
        <taxon>Eukaryota</taxon>
        <taxon>Fungi</taxon>
        <taxon>Dikarya</taxon>
        <taxon>Basidiomycota</taxon>
        <taxon>Agaricomycotina</taxon>
        <taxon>Agaricomycetes</taxon>
        <taxon>Agaricomycetidae</taxon>
        <taxon>Agaricales</taxon>
        <taxon>Agaricineae</taxon>
        <taxon>Psathyrellaceae</taxon>
        <taxon>Candolleomyces</taxon>
    </lineage>
</organism>
<keyword evidence="4" id="KW-1185">Reference proteome</keyword>
<dbReference type="InterPro" id="IPR004045">
    <property type="entry name" value="Glutathione_S-Trfase_N"/>
</dbReference>
<dbReference type="OrthoDB" id="4951845at2759"/>
<dbReference type="AlphaFoldDB" id="A0A9W8J808"/>
<dbReference type="Proteomes" id="UP001140091">
    <property type="component" value="Unassembled WGS sequence"/>
</dbReference>
<feature type="non-terminal residue" evidence="3">
    <location>
        <position position="1"/>
    </location>
</feature>
<dbReference type="Pfam" id="PF13409">
    <property type="entry name" value="GST_N_2"/>
    <property type="match status" value="1"/>
</dbReference>
<reference evidence="3" key="1">
    <citation type="submission" date="2022-06" db="EMBL/GenBank/DDBJ databases">
        <title>Genome Sequence of Candolleomyces eurysporus.</title>
        <authorList>
            <person name="Buettner E."/>
        </authorList>
    </citation>
    <scope>NUCLEOTIDE SEQUENCE</scope>
    <source>
        <strain evidence="3">VTCC 930004</strain>
    </source>
</reference>
<evidence type="ECO:0000259" key="2">
    <source>
        <dbReference type="PROSITE" id="PS50404"/>
    </source>
</evidence>
<feature type="domain" description="GST N-terminal" evidence="2">
    <location>
        <begin position="257"/>
        <end position="348"/>
    </location>
</feature>
<dbReference type="InterPro" id="IPR036249">
    <property type="entry name" value="Thioredoxin-like_sf"/>
</dbReference>
<feature type="region of interest" description="Disordered" evidence="1">
    <location>
        <begin position="74"/>
        <end position="113"/>
    </location>
</feature>
<dbReference type="InterPro" id="IPR054416">
    <property type="entry name" value="GST_UstS-like_C"/>
</dbReference>
<dbReference type="Gene3D" id="3.40.30.10">
    <property type="entry name" value="Glutaredoxin"/>
    <property type="match status" value="1"/>
</dbReference>
<dbReference type="EMBL" id="JANBPK010000816">
    <property type="protein sequence ID" value="KAJ2930911.1"/>
    <property type="molecule type" value="Genomic_DNA"/>
</dbReference>
<accession>A0A9W8J808</accession>